<comment type="caution">
    <text evidence="1">The sequence shown here is derived from an EMBL/GenBank/DDBJ whole genome shotgun (WGS) entry which is preliminary data.</text>
</comment>
<accession>A0A4R1PWP9</accession>
<dbReference type="OrthoDB" id="1681326at2"/>
<evidence type="ECO:0000313" key="1">
    <source>
        <dbReference type="EMBL" id="TCL35395.1"/>
    </source>
</evidence>
<evidence type="ECO:0008006" key="3">
    <source>
        <dbReference type="Google" id="ProtNLM"/>
    </source>
</evidence>
<proteinExistence type="predicted"/>
<keyword evidence="2" id="KW-1185">Reference proteome</keyword>
<organism evidence="1 2">
    <name type="scientific">Anaerospora hongkongensis</name>
    <dbReference type="NCBI Taxonomy" id="244830"/>
    <lineage>
        <taxon>Bacteria</taxon>
        <taxon>Bacillati</taxon>
        <taxon>Bacillota</taxon>
        <taxon>Negativicutes</taxon>
        <taxon>Selenomonadales</taxon>
        <taxon>Sporomusaceae</taxon>
        <taxon>Anaerospora</taxon>
    </lineage>
</organism>
<dbReference type="RefSeq" id="WP_132082497.1">
    <property type="nucleotide sequence ID" value="NZ_DAIMLW010000382.1"/>
</dbReference>
<dbReference type="SUPFAM" id="SSF55724">
    <property type="entry name" value="Mog1p/PsbP-like"/>
    <property type="match status" value="1"/>
</dbReference>
<dbReference type="AlphaFoldDB" id="A0A4R1PWP9"/>
<reference evidence="1 2" key="1">
    <citation type="submission" date="2019-03" db="EMBL/GenBank/DDBJ databases">
        <title>Genomic Encyclopedia of Type Strains, Phase IV (KMG-IV): sequencing the most valuable type-strain genomes for metagenomic binning, comparative biology and taxonomic classification.</title>
        <authorList>
            <person name="Goeker M."/>
        </authorList>
    </citation>
    <scope>NUCLEOTIDE SEQUENCE [LARGE SCALE GENOMIC DNA]</scope>
    <source>
        <strain evidence="1 2">DSM 15969</strain>
    </source>
</reference>
<sequence length="169" mass="20135">MGRVIILLLVILLVTSEDAAAKIYRQYSHKLEFTIPENWQSLDQNNSEFLVFVNAPELQNEVHVLTLFHQQLPLKFTLTDYVDNTVMNQSKLLWQYRLLDRQLVEHAFGPYYHLTFTWNLSWEQQYFVQQMLICRYPDVYVLTATAPIGRRAEYEPAFRQVFDSFAFFN</sequence>
<gene>
    <name evidence="1" type="ORF">EV210_11253</name>
</gene>
<protein>
    <recommendedName>
        <fullName evidence="3">PsbP protein</fullName>
    </recommendedName>
</protein>
<evidence type="ECO:0000313" key="2">
    <source>
        <dbReference type="Proteomes" id="UP000295063"/>
    </source>
</evidence>
<dbReference type="Gene3D" id="3.40.1000.10">
    <property type="entry name" value="Mog1/PsbP, alpha/beta/alpha sandwich"/>
    <property type="match status" value="1"/>
</dbReference>
<dbReference type="Proteomes" id="UP000295063">
    <property type="component" value="Unassembled WGS sequence"/>
</dbReference>
<dbReference type="EMBL" id="SLUI01000012">
    <property type="protein sequence ID" value="TCL35395.1"/>
    <property type="molecule type" value="Genomic_DNA"/>
</dbReference>
<name>A0A4R1PWP9_9FIRM</name>
<dbReference type="InterPro" id="IPR016123">
    <property type="entry name" value="Mog1/PsbP_a/b/a-sand"/>
</dbReference>